<accession>A0A415D132</accession>
<keyword evidence="1" id="KW-0732">Signal</keyword>
<organism evidence="2 3">
    <name type="scientific">[Ruminococcus] lactaris</name>
    <dbReference type="NCBI Taxonomy" id="46228"/>
    <lineage>
        <taxon>Bacteria</taxon>
        <taxon>Bacillati</taxon>
        <taxon>Bacillota</taxon>
        <taxon>Clostridia</taxon>
        <taxon>Lachnospirales</taxon>
        <taxon>Lachnospiraceae</taxon>
        <taxon>Mediterraneibacter</taxon>
    </lineage>
</organism>
<dbReference type="Proteomes" id="UP000285832">
    <property type="component" value="Unassembled WGS sequence"/>
</dbReference>
<sequence length="683" mass="74596">MYKKKLQRLGAVCLAAAMVFTTFSFPDAVKAEEGTATQADETTSTELEKGKVLVQVNQNILEKNAIANTEQNPFNGDDGGKTAAFDGSTATKWHTQWSPSETVSATNHGWIGSGFGKKILLKEIQYDGWKASASDTNERNRIRDYKLYITTSDTVDANSTWKFVAEGQFTQLQNNKIVLDTAREATGFKLEDVQSVNNGYNTHAAEIRAYELKDISLELTAPTKADNGATVYDNAAKASAEDSTGVEDISAKPATFTGTATVDADGSFSGRVTSSDSKLDFTGTKPFLIEFEAKFDTVPTEDMYVVGRGPKNSEQYRIGYNNGKWKFAIHNSNTNGGGDGWHDYGVTVPESQKTEWNKITAFYTGTHIVIMVNETSKNISSNSDNWNVLSDVGQIKEQNGSEFYIGGHADKAMETYGGHIKNLRVYQADTLQNSGINQGTDYNKIMYYMENANTVLNFNTSGFSGYEVNTNWSKTSKEKENYQAVMTISATNGNSIVAQPKAVNINMDGTHKSLLPVSEANVTNEDGSVTVKYAFEDMFKGGSLRLDAGDGLTKTNMRFGYSVGVAQDKFVKSSWYYGTSADNLSWSLLDGTKSAVIGGDFVSNIVFTNLPSSAYNSKVYARGIVTYKDDNNVVRSKMSTFIDSRSAVDVARGVKADCDKKNDQTSEAYKHATNVLQAAGITD</sequence>
<feature type="signal peptide" evidence="1">
    <location>
        <begin position="1"/>
        <end position="31"/>
    </location>
</feature>
<evidence type="ECO:0000313" key="3">
    <source>
        <dbReference type="Proteomes" id="UP000285832"/>
    </source>
</evidence>
<reference evidence="2 3" key="1">
    <citation type="submission" date="2018-08" db="EMBL/GenBank/DDBJ databases">
        <title>A genome reference for cultivated species of the human gut microbiota.</title>
        <authorList>
            <person name="Zou Y."/>
            <person name="Xue W."/>
            <person name="Luo G."/>
        </authorList>
    </citation>
    <scope>NUCLEOTIDE SEQUENCE [LARGE SCALE GENOMIC DNA]</scope>
    <source>
        <strain evidence="2 3">AM09-9</strain>
    </source>
</reference>
<proteinExistence type="predicted"/>
<dbReference type="SUPFAM" id="SSF49899">
    <property type="entry name" value="Concanavalin A-like lectins/glucanases"/>
    <property type="match status" value="1"/>
</dbReference>
<dbReference type="InterPro" id="IPR013320">
    <property type="entry name" value="ConA-like_dom_sf"/>
</dbReference>
<evidence type="ECO:0000313" key="2">
    <source>
        <dbReference type="EMBL" id="RHJ59745.1"/>
    </source>
</evidence>
<dbReference type="AlphaFoldDB" id="A0A415D132"/>
<dbReference type="SUPFAM" id="SSF49785">
    <property type="entry name" value="Galactose-binding domain-like"/>
    <property type="match status" value="1"/>
</dbReference>
<dbReference type="RefSeq" id="WP_118279303.1">
    <property type="nucleotide sequence ID" value="NZ_JAQDJO010000038.1"/>
</dbReference>
<protein>
    <recommendedName>
        <fullName evidence="4">F5/8 type C domain-containing protein</fullName>
    </recommendedName>
</protein>
<comment type="caution">
    <text evidence="2">The sequence shown here is derived from an EMBL/GenBank/DDBJ whole genome shotgun (WGS) entry which is preliminary data.</text>
</comment>
<dbReference type="Gene3D" id="2.60.120.260">
    <property type="entry name" value="Galactose-binding domain-like"/>
    <property type="match status" value="1"/>
</dbReference>
<evidence type="ECO:0000256" key="1">
    <source>
        <dbReference type="SAM" id="SignalP"/>
    </source>
</evidence>
<dbReference type="InterPro" id="IPR008979">
    <property type="entry name" value="Galactose-bd-like_sf"/>
</dbReference>
<gene>
    <name evidence="2" type="ORF">DW116_10740</name>
</gene>
<name>A0A415D132_9FIRM</name>
<evidence type="ECO:0008006" key="4">
    <source>
        <dbReference type="Google" id="ProtNLM"/>
    </source>
</evidence>
<feature type="chain" id="PRO_5019281844" description="F5/8 type C domain-containing protein" evidence="1">
    <location>
        <begin position="32"/>
        <end position="683"/>
    </location>
</feature>
<dbReference type="EMBL" id="QRMI01000030">
    <property type="protein sequence ID" value="RHJ59745.1"/>
    <property type="molecule type" value="Genomic_DNA"/>
</dbReference>